<dbReference type="AlphaFoldDB" id="A0A7E4VRC0"/>
<keyword evidence="2" id="KW-1185">Reference proteome</keyword>
<name>A0A7E4VRC0_PANRE</name>
<evidence type="ECO:0000313" key="3">
    <source>
        <dbReference type="WBParaSite" id="Pan_g23907.t1"/>
    </source>
</evidence>
<evidence type="ECO:0000256" key="1">
    <source>
        <dbReference type="SAM" id="MobiDB-lite"/>
    </source>
</evidence>
<accession>A0A7E4VRC0</accession>
<reference evidence="2" key="1">
    <citation type="journal article" date="2013" name="Genetics">
        <title>The draft genome and transcriptome of Panagrellus redivivus are shaped by the harsh demands of a free-living lifestyle.</title>
        <authorList>
            <person name="Srinivasan J."/>
            <person name="Dillman A.R."/>
            <person name="Macchietto M.G."/>
            <person name="Heikkinen L."/>
            <person name="Lakso M."/>
            <person name="Fracchia K.M."/>
            <person name="Antoshechkin I."/>
            <person name="Mortazavi A."/>
            <person name="Wong G."/>
            <person name="Sternberg P.W."/>
        </authorList>
    </citation>
    <scope>NUCLEOTIDE SEQUENCE [LARGE SCALE GENOMIC DNA]</scope>
    <source>
        <strain evidence="2">MT8872</strain>
    </source>
</reference>
<dbReference type="Proteomes" id="UP000492821">
    <property type="component" value="Unassembled WGS sequence"/>
</dbReference>
<protein>
    <submittedName>
        <fullName evidence="3">Uncharacterized protein</fullName>
    </submittedName>
</protein>
<feature type="compositionally biased region" description="Pro residues" evidence="1">
    <location>
        <begin position="226"/>
        <end position="239"/>
    </location>
</feature>
<organism evidence="2 3">
    <name type="scientific">Panagrellus redivivus</name>
    <name type="common">Microworm</name>
    <dbReference type="NCBI Taxonomy" id="6233"/>
    <lineage>
        <taxon>Eukaryota</taxon>
        <taxon>Metazoa</taxon>
        <taxon>Ecdysozoa</taxon>
        <taxon>Nematoda</taxon>
        <taxon>Chromadorea</taxon>
        <taxon>Rhabditida</taxon>
        <taxon>Tylenchina</taxon>
        <taxon>Panagrolaimomorpha</taxon>
        <taxon>Panagrolaimoidea</taxon>
        <taxon>Panagrolaimidae</taxon>
        <taxon>Panagrellus</taxon>
    </lineage>
</organism>
<reference evidence="3" key="2">
    <citation type="submission" date="2020-10" db="UniProtKB">
        <authorList>
            <consortium name="WormBaseParasite"/>
        </authorList>
    </citation>
    <scope>IDENTIFICATION</scope>
</reference>
<sequence length="239" mass="27497">MITENSEKEIADNKTLVKKHYRWTLETEVNEFETFLRQNNIDLKDKLTISQYNRLIQVCNDGNHQPEKWKVVMELTKRLNCDDPHAIAGLMEIVNERIDADYINNNPNPKAKTLYKRNQTTALLDGLKNNSEDAFVNKIEERINHFKTRYENGDENLANFHEVAAEAGAEAAAYEAYGHGLKKFHKTYKGNPPPGENQDDWIETYLRRGTRGDVALSQDGLFWKPKPTPMVNSPPQPVP</sequence>
<dbReference type="WBParaSite" id="Pan_g23907.t1">
    <property type="protein sequence ID" value="Pan_g23907.t1"/>
    <property type="gene ID" value="Pan_g23907"/>
</dbReference>
<evidence type="ECO:0000313" key="2">
    <source>
        <dbReference type="Proteomes" id="UP000492821"/>
    </source>
</evidence>
<feature type="region of interest" description="Disordered" evidence="1">
    <location>
        <begin position="217"/>
        <end position="239"/>
    </location>
</feature>
<proteinExistence type="predicted"/>